<reference evidence="1" key="1">
    <citation type="submission" date="2020-03" db="EMBL/GenBank/DDBJ databases">
        <title>A high-quality chromosome-level genome assembly of a woody plant with both climbing and erect habits, Rhamnella rubrinervis.</title>
        <authorList>
            <person name="Lu Z."/>
            <person name="Yang Y."/>
            <person name="Zhu X."/>
            <person name="Sun Y."/>
        </authorList>
    </citation>
    <scope>NUCLEOTIDE SEQUENCE</scope>
    <source>
        <strain evidence="1">BYM</strain>
        <tissue evidence="1">Leaf</tissue>
    </source>
</reference>
<proteinExistence type="predicted"/>
<evidence type="ECO:0000313" key="2">
    <source>
        <dbReference type="Proteomes" id="UP000796880"/>
    </source>
</evidence>
<dbReference type="Gene3D" id="1.25.40.10">
    <property type="entry name" value="Tetratricopeptide repeat domain"/>
    <property type="match status" value="1"/>
</dbReference>
<name>A0A8K0DQU5_9ROSA</name>
<evidence type="ECO:0000313" key="1">
    <source>
        <dbReference type="EMBL" id="KAF3433493.1"/>
    </source>
</evidence>
<protein>
    <submittedName>
        <fullName evidence="1">Uncharacterized protein</fullName>
    </submittedName>
</protein>
<dbReference type="EMBL" id="VOIH02000011">
    <property type="protein sequence ID" value="KAF3433493.1"/>
    <property type="molecule type" value="Genomic_DNA"/>
</dbReference>
<gene>
    <name evidence="1" type="ORF">FNV43_RR24595</name>
</gene>
<dbReference type="OrthoDB" id="1924189at2759"/>
<comment type="caution">
    <text evidence="1">The sequence shown here is derived from an EMBL/GenBank/DDBJ whole genome shotgun (WGS) entry which is preliminary data.</text>
</comment>
<dbReference type="InterPro" id="IPR011990">
    <property type="entry name" value="TPR-like_helical_dom_sf"/>
</dbReference>
<accession>A0A8K0DQU5</accession>
<dbReference type="AlphaFoldDB" id="A0A8K0DQU5"/>
<keyword evidence="2" id="KW-1185">Reference proteome</keyword>
<dbReference type="PANTHER" id="PTHR26312:SF176">
    <property type="entry name" value="TETRATRICOPEPTIDE-LIKE HELICAL DOMAIN-CONTAINING PROTEIN-RELATED"/>
    <property type="match status" value="1"/>
</dbReference>
<sequence length="516" mass="59665">MGLRAVIAPRTSTNCQNLQLYSTDVHQYISRYNIWSSSTTIPLLRPGRRNSVSGYGKLRQSSPFFRSSRDLKGHSFKQPCNASFDEFSDNELSNQIEESLQRLNLSNHEDENNKEKTSFSSPFPSMEVDILQPSVLGIKPDPPTDWPKRREIIRYMSIERKTKSVELPLSIRKIKMKQKKLEESFREAGEFTYCSVNKAFSSMVIIVRELQSYALSIRGSLYCENLEETIRKVQREINASFVWLFAQVFSRTPSLMIYVMVLLANFSVYSMANNAVVSAMPLPMAMSETLDEYYVTEIEEKSAADSPNVYAKMTTPIQYPSYIVQGERYAGDWLGKELMGIDHDEKELSLWKSMVKEASRMQAVIRDIEALDHETMKRLVAPVSVEIEADDRDPYFRTDLSYQIGLLEDPHNPLLLFNYAQFLYLVAHDHDRAEDCFRRAVQVEQPDALALSQYAEFLWMVRKDYWGAEERYLEAMAAEPKNRYHASKYANFLWSTGGKETCFPLDYDNFDKDFNA</sequence>
<organism evidence="1 2">
    <name type="scientific">Rhamnella rubrinervis</name>
    <dbReference type="NCBI Taxonomy" id="2594499"/>
    <lineage>
        <taxon>Eukaryota</taxon>
        <taxon>Viridiplantae</taxon>
        <taxon>Streptophyta</taxon>
        <taxon>Embryophyta</taxon>
        <taxon>Tracheophyta</taxon>
        <taxon>Spermatophyta</taxon>
        <taxon>Magnoliopsida</taxon>
        <taxon>eudicotyledons</taxon>
        <taxon>Gunneridae</taxon>
        <taxon>Pentapetalae</taxon>
        <taxon>rosids</taxon>
        <taxon>fabids</taxon>
        <taxon>Rosales</taxon>
        <taxon>Rhamnaceae</taxon>
        <taxon>rhamnoid group</taxon>
        <taxon>Rhamneae</taxon>
        <taxon>Rhamnella</taxon>
    </lineage>
</organism>
<dbReference type="Proteomes" id="UP000796880">
    <property type="component" value="Unassembled WGS sequence"/>
</dbReference>
<dbReference type="SUPFAM" id="SSF48452">
    <property type="entry name" value="TPR-like"/>
    <property type="match status" value="1"/>
</dbReference>
<dbReference type="PANTHER" id="PTHR26312">
    <property type="entry name" value="TETRATRICOPEPTIDE REPEAT PROTEIN 5"/>
    <property type="match status" value="1"/>
</dbReference>